<dbReference type="EMBL" id="VBOZ01000023">
    <property type="protein sequence ID" value="TMQ64315.1"/>
    <property type="molecule type" value="Genomic_DNA"/>
</dbReference>
<dbReference type="Pfam" id="PF13401">
    <property type="entry name" value="AAA_22"/>
    <property type="match status" value="1"/>
</dbReference>
<dbReference type="GO" id="GO:0005524">
    <property type="term" value="F:ATP binding"/>
    <property type="evidence" value="ECO:0007669"/>
    <property type="project" value="UniProtKB-UniRule"/>
</dbReference>
<name>A0A538TL21_UNCEI</name>
<dbReference type="SMART" id="SM00220">
    <property type="entry name" value="S_TKc"/>
    <property type="match status" value="1"/>
</dbReference>
<evidence type="ECO:0000259" key="4">
    <source>
        <dbReference type="PROSITE" id="PS50011"/>
    </source>
</evidence>
<dbReference type="SUPFAM" id="SSF48452">
    <property type="entry name" value="TPR-like"/>
    <property type="match status" value="1"/>
</dbReference>
<dbReference type="Pfam" id="PF00069">
    <property type="entry name" value="Pkinase"/>
    <property type="match status" value="1"/>
</dbReference>
<reference evidence="5 6" key="1">
    <citation type="journal article" date="2019" name="Nat. Microbiol.">
        <title>Mediterranean grassland soil C-N compound turnover is dependent on rainfall and depth, and is mediated by genomically divergent microorganisms.</title>
        <authorList>
            <person name="Diamond S."/>
            <person name="Andeer P.F."/>
            <person name="Li Z."/>
            <person name="Crits-Christoph A."/>
            <person name="Burstein D."/>
            <person name="Anantharaman K."/>
            <person name="Lane K.R."/>
            <person name="Thomas B.C."/>
            <person name="Pan C."/>
            <person name="Northen T.R."/>
            <person name="Banfield J.F."/>
        </authorList>
    </citation>
    <scope>NUCLEOTIDE SEQUENCE [LARGE SCALE GENOMIC DNA]</scope>
    <source>
        <strain evidence="5">WS_9</strain>
    </source>
</reference>
<keyword evidence="2 3" id="KW-0067">ATP-binding</keyword>
<proteinExistence type="predicted"/>
<evidence type="ECO:0000256" key="3">
    <source>
        <dbReference type="PROSITE-ProRule" id="PRU10141"/>
    </source>
</evidence>
<dbReference type="Gene3D" id="1.25.40.10">
    <property type="entry name" value="Tetratricopeptide repeat domain"/>
    <property type="match status" value="1"/>
</dbReference>
<comment type="caution">
    <text evidence="5">The sequence shown here is derived from an EMBL/GenBank/DDBJ whole genome shotgun (WGS) entry which is preliminary data.</text>
</comment>
<protein>
    <submittedName>
        <fullName evidence="5">Tetratricopeptide repeat protein</fullName>
    </submittedName>
</protein>
<organism evidence="5 6">
    <name type="scientific">Eiseniibacteriota bacterium</name>
    <dbReference type="NCBI Taxonomy" id="2212470"/>
    <lineage>
        <taxon>Bacteria</taxon>
        <taxon>Candidatus Eiseniibacteriota</taxon>
    </lineage>
</organism>
<dbReference type="InterPro" id="IPR036388">
    <property type="entry name" value="WH-like_DNA-bd_sf"/>
</dbReference>
<dbReference type="PANTHER" id="PTHR47691:SF3">
    <property type="entry name" value="HTH-TYPE TRANSCRIPTIONAL REGULATOR RV0890C-RELATED"/>
    <property type="match status" value="1"/>
</dbReference>
<dbReference type="InterPro" id="IPR058852">
    <property type="entry name" value="HTH_77"/>
</dbReference>
<accession>A0A538TL21</accession>
<dbReference type="Proteomes" id="UP000317691">
    <property type="component" value="Unassembled WGS sequence"/>
</dbReference>
<dbReference type="PRINTS" id="PR00364">
    <property type="entry name" value="DISEASERSIST"/>
</dbReference>
<dbReference type="SUPFAM" id="SSF56112">
    <property type="entry name" value="Protein kinase-like (PK-like)"/>
    <property type="match status" value="1"/>
</dbReference>
<dbReference type="Pfam" id="PF13424">
    <property type="entry name" value="TPR_12"/>
    <property type="match status" value="1"/>
</dbReference>
<dbReference type="Gene3D" id="1.10.10.10">
    <property type="entry name" value="Winged helix-like DNA-binding domain superfamily/Winged helix DNA-binding domain"/>
    <property type="match status" value="1"/>
</dbReference>
<feature type="binding site" evidence="3">
    <location>
        <position position="58"/>
    </location>
    <ligand>
        <name>ATP</name>
        <dbReference type="ChEBI" id="CHEBI:30616"/>
    </ligand>
</feature>
<evidence type="ECO:0000256" key="1">
    <source>
        <dbReference type="ARBA" id="ARBA00022741"/>
    </source>
</evidence>
<dbReference type="CDD" id="cd14014">
    <property type="entry name" value="STKc_PknB_like"/>
    <property type="match status" value="1"/>
</dbReference>
<dbReference type="Gene3D" id="1.10.510.10">
    <property type="entry name" value="Transferase(Phosphotransferase) domain 1"/>
    <property type="match status" value="1"/>
</dbReference>
<dbReference type="Gene3D" id="3.30.200.20">
    <property type="entry name" value="Phosphorylase Kinase, domain 1"/>
    <property type="match status" value="1"/>
</dbReference>
<dbReference type="InterPro" id="IPR027417">
    <property type="entry name" value="P-loop_NTPase"/>
</dbReference>
<dbReference type="PANTHER" id="PTHR47691">
    <property type="entry name" value="REGULATOR-RELATED"/>
    <property type="match status" value="1"/>
</dbReference>
<evidence type="ECO:0000313" key="5">
    <source>
        <dbReference type="EMBL" id="TMQ64315.1"/>
    </source>
</evidence>
<gene>
    <name evidence="5" type="ORF">E6K79_07825</name>
</gene>
<dbReference type="InterPro" id="IPR017441">
    <property type="entry name" value="Protein_kinase_ATP_BS"/>
</dbReference>
<dbReference type="Gene3D" id="3.40.50.300">
    <property type="entry name" value="P-loop containing nucleotide triphosphate hydrolases"/>
    <property type="match status" value="1"/>
</dbReference>
<dbReference type="InterPro" id="IPR011009">
    <property type="entry name" value="Kinase-like_dom_sf"/>
</dbReference>
<dbReference type="PROSITE" id="PS00108">
    <property type="entry name" value="PROTEIN_KINASE_ST"/>
    <property type="match status" value="1"/>
</dbReference>
<dbReference type="SUPFAM" id="SSF52540">
    <property type="entry name" value="P-loop containing nucleoside triphosphate hydrolases"/>
    <property type="match status" value="1"/>
</dbReference>
<sequence>MPSALSDGPGSRILGPAMGLSPGTRFGPYQIVAPLGAGGMGEVYRARDTRLQREVAVKTLPVAFSSDPDRLHRFIREARVLASLNHPNIDAIYGLEELPSGERFLILELIEGETLAERLKRGALGIPEALKVCGAIAEALEAAHERGVIHRDLKPGNVMLTSRGTVKVLDFGLARHSGLSAESEATISATTMLRTETGLVLGTPGYMSPEQVRGAEQDRRTDIFAFGCVLLECLTGRRAFQGLTAADAMVAVLTVEPPWSALPPDTPRQIRELLARCLEKDPQQRLRDIGDARIEIEKARGTRQAAATAGAPPHNLPKELTSFVGRERELSECRALFGETRLFTLAGVGGCGKTRLALKLAESLLEEHPDGTWFVELAPLSDPERVPLAVAAALGVREEPGRPILDSLARHLTDKRTLVVLDNCEHVLAACATLSERLLTSAADLKLLVTSREGLGVKGERPYPVLSLSVPGPDLERDPRAVGASDAARLFVDRARFVAPDFRLTEKTAPAVAEICRRLDGIPLAIELAAARVKVLSVDQIRAKLDDRFRLLTGGSKTALPRHQTLRATIQWSYDHLAPEEQRLVRLLAVFAGGWALDAATAVAGDGADEFEVLDLLTHLVDKSLVVVEREAGGEARYRMLETVRQYAQERLNEAGEAGEARTRHLDFFLASAVEADSEIMGPEQTKWVARLERDHENVLSGHTWCDRAEGGAEKGLQLVAATRAFWHSRGLNELGLRVMREALGRKGAESPTRVRAVVLSGAGWFACRLSLYAEAHSLLEESLSISRALGDTAVTATSLRRLGIVAHEQGYSAEARGFYEESITISRQIGDKHLLCWGLNNLATIFMDEGAFEAAGSLVEEALTLEREVGNPWGVAILLMNLADVAIQRGDLGAARGRLVESAALAEETGASWVGQGVLNTVAQLAATLGEGAFAARLFGVSEVLRERMGERRSAADEQRIAPLMARARSELGESAFAAAYAAGGSLSYQDAIAEARAWLEQR</sequence>
<dbReference type="PROSITE" id="PS00107">
    <property type="entry name" value="PROTEIN_KINASE_ATP"/>
    <property type="match status" value="1"/>
</dbReference>
<dbReference type="InterPro" id="IPR008271">
    <property type="entry name" value="Ser/Thr_kinase_AS"/>
</dbReference>
<dbReference type="PROSITE" id="PS50011">
    <property type="entry name" value="PROTEIN_KINASE_DOM"/>
    <property type="match status" value="1"/>
</dbReference>
<dbReference type="InterPro" id="IPR000719">
    <property type="entry name" value="Prot_kinase_dom"/>
</dbReference>
<evidence type="ECO:0000256" key="2">
    <source>
        <dbReference type="ARBA" id="ARBA00022840"/>
    </source>
</evidence>
<dbReference type="GO" id="GO:0016887">
    <property type="term" value="F:ATP hydrolysis activity"/>
    <property type="evidence" value="ECO:0007669"/>
    <property type="project" value="InterPro"/>
</dbReference>
<dbReference type="InterPro" id="IPR011990">
    <property type="entry name" value="TPR-like_helical_dom_sf"/>
</dbReference>
<dbReference type="Pfam" id="PF25872">
    <property type="entry name" value="HTH_77"/>
    <property type="match status" value="1"/>
</dbReference>
<dbReference type="AlphaFoldDB" id="A0A538TL21"/>
<dbReference type="GO" id="GO:0004672">
    <property type="term" value="F:protein kinase activity"/>
    <property type="evidence" value="ECO:0007669"/>
    <property type="project" value="InterPro"/>
</dbReference>
<keyword evidence="1 3" id="KW-0547">Nucleotide-binding</keyword>
<feature type="domain" description="Protein kinase" evidence="4">
    <location>
        <begin position="29"/>
        <end position="297"/>
    </location>
</feature>
<dbReference type="InterPro" id="IPR049945">
    <property type="entry name" value="AAA_22"/>
</dbReference>
<evidence type="ECO:0000313" key="6">
    <source>
        <dbReference type="Proteomes" id="UP000317691"/>
    </source>
</evidence>